<gene>
    <name evidence="2" type="ORF">J4Q44_G00002270</name>
</gene>
<proteinExistence type="predicted"/>
<evidence type="ECO:0000313" key="3">
    <source>
        <dbReference type="Proteomes" id="UP001356427"/>
    </source>
</evidence>
<accession>A0AAN8R9Y5</accession>
<comment type="caution">
    <text evidence="2">The sequence shown here is derived from an EMBL/GenBank/DDBJ whole genome shotgun (WGS) entry which is preliminary data.</text>
</comment>
<feature type="compositionally biased region" description="Basic and acidic residues" evidence="1">
    <location>
        <begin position="49"/>
        <end position="61"/>
    </location>
</feature>
<feature type="compositionally biased region" description="Low complexity" evidence="1">
    <location>
        <begin position="71"/>
        <end position="95"/>
    </location>
</feature>
<sequence>MPRFSPGTAELQYGHRKQRKGGGSYRGEASPLRELQLRQRQGHQPLGQRHKDTDRHERPSTKENTPPPPLSQSQSSLRMDLGSRPPSSPSGPLLLSSVATERSLREVWQILDRCLNPSIHTPGELL</sequence>
<organism evidence="2 3">
    <name type="scientific">Coregonus suidteri</name>
    <dbReference type="NCBI Taxonomy" id="861788"/>
    <lineage>
        <taxon>Eukaryota</taxon>
        <taxon>Metazoa</taxon>
        <taxon>Chordata</taxon>
        <taxon>Craniata</taxon>
        <taxon>Vertebrata</taxon>
        <taxon>Euteleostomi</taxon>
        <taxon>Actinopterygii</taxon>
        <taxon>Neopterygii</taxon>
        <taxon>Teleostei</taxon>
        <taxon>Protacanthopterygii</taxon>
        <taxon>Salmoniformes</taxon>
        <taxon>Salmonidae</taxon>
        <taxon>Coregoninae</taxon>
        <taxon>Coregonus</taxon>
    </lineage>
</organism>
<dbReference type="AlphaFoldDB" id="A0AAN8R9Y5"/>
<reference evidence="2 3" key="1">
    <citation type="submission" date="2021-04" db="EMBL/GenBank/DDBJ databases">
        <authorList>
            <person name="De Guttry C."/>
            <person name="Zahm M."/>
            <person name="Klopp C."/>
            <person name="Cabau C."/>
            <person name="Louis A."/>
            <person name="Berthelot C."/>
            <person name="Parey E."/>
            <person name="Roest Crollius H."/>
            <person name="Montfort J."/>
            <person name="Robinson-Rechavi M."/>
            <person name="Bucao C."/>
            <person name="Bouchez O."/>
            <person name="Gislard M."/>
            <person name="Lluch J."/>
            <person name="Milhes M."/>
            <person name="Lampietro C."/>
            <person name="Lopez Roques C."/>
            <person name="Donnadieu C."/>
            <person name="Braasch I."/>
            <person name="Desvignes T."/>
            <person name="Postlethwait J."/>
            <person name="Bobe J."/>
            <person name="Wedekind C."/>
            <person name="Guiguen Y."/>
        </authorList>
    </citation>
    <scope>NUCLEOTIDE SEQUENCE [LARGE SCALE GENOMIC DNA]</scope>
    <source>
        <strain evidence="2">Cs_M1</strain>
        <tissue evidence="2">Blood</tissue>
    </source>
</reference>
<dbReference type="EMBL" id="JAGTTL010000001">
    <property type="protein sequence ID" value="KAK6328249.1"/>
    <property type="molecule type" value="Genomic_DNA"/>
</dbReference>
<evidence type="ECO:0000256" key="1">
    <source>
        <dbReference type="SAM" id="MobiDB-lite"/>
    </source>
</evidence>
<evidence type="ECO:0000313" key="2">
    <source>
        <dbReference type="EMBL" id="KAK6328249.1"/>
    </source>
</evidence>
<protein>
    <submittedName>
        <fullName evidence="2">Uncharacterized protein</fullName>
    </submittedName>
</protein>
<name>A0AAN8R9Y5_9TELE</name>
<dbReference type="Proteomes" id="UP001356427">
    <property type="component" value="Unassembled WGS sequence"/>
</dbReference>
<feature type="region of interest" description="Disordered" evidence="1">
    <location>
        <begin position="1"/>
        <end position="95"/>
    </location>
</feature>
<keyword evidence="3" id="KW-1185">Reference proteome</keyword>